<name>A0A6L9L2P2_9BACT</name>
<dbReference type="InterPro" id="IPR021354">
    <property type="entry name" value="DUF2975"/>
</dbReference>
<dbReference type="Pfam" id="PF11188">
    <property type="entry name" value="DUF2975"/>
    <property type="match status" value="1"/>
</dbReference>
<dbReference type="EMBL" id="JAAFZH010000002">
    <property type="protein sequence ID" value="NDU94786.1"/>
    <property type="molecule type" value="Genomic_DNA"/>
</dbReference>
<accession>A0A6L9L2P2</accession>
<keyword evidence="3" id="KW-1185">Reference proteome</keyword>
<reference evidence="2 3" key="1">
    <citation type="submission" date="2020-02" db="EMBL/GenBank/DDBJ databases">
        <title>Draft genome sequence of two Spirosoma agri KCTC 52727 and Spirosoma terrae KCTC 52035.</title>
        <authorList>
            <person name="Rojas J."/>
            <person name="Ambika Manirajan B."/>
            <person name="Suarez C."/>
            <person name="Ratering S."/>
            <person name="Schnell S."/>
        </authorList>
    </citation>
    <scope>NUCLEOTIDE SEQUENCE [LARGE SCALE GENOMIC DNA]</scope>
    <source>
        <strain evidence="2 3">KCTC 52035</strain>
    </source>
</reference>
<dbReference type="Proteomes" id="UP000474175">
    <property type="component" value="Unassembled WGS sequence"/>
</dbReference>
<organism evidence="2 3">
    <name type="scientific">Spirosoma terrae</name>
    <dbReference type="NCBI Taxonomy" id="1968276"/>
    <lineage>
        <taxon>Bacteria</taxon>
        <taxon>Pseudomonadati</taxon>
        <taxon>Bacteroidota</taxon>
        <taxon>Cytophagia</taxon>
        <taxon>Cytophagales</taxon>
        <taxon>Cytophagaceae</taxon>
        <taxon>Spirosoma</taxon>
    </lineage>
</organism>
<dbReference type="AlphaFoldDB" id="A0A6L9L2P2"/>
<keyword evidence="1" id="KW-1133">Transmembrane helix</keyword>
<keyword evidence="1" id="KW-0472">Membrane</keyword>
<evidence type="ECO:0000313" key="3">
    <source>
        <dbReference type="Proteomes" id="UP000474175"/>
    </source>
</evidence>
<evidence type="ECO:0000313" key="2">
    <source>
        <dbReference type="EMBL" id="NDU94786.1"/>
    </source>
</evidence>
<keyword evidence="1" id="KW-0812">Transmembrane</keyword>
<feature type="transmembrane region" description="Helical" evidence="1">
    <location>
        <begin position="99"/>
        <end position="119"/>
    </location>
</feature>
<feature type="transmembrane region" description="Helical" evidence="1">
    <location>
        <begin position="12"/>
        <end position="32"/>
    </location>
</feature>
<gene>
    <name evidence="2" type="ORF">GK108_07870</name>
</gene>
<protein>
    <submittedName>
        <fullName evidence="2">DUF2975 domain-containing protein</fullName>
    </submittedName>
</protein>
<proteinExistence type="predicted"/>
<comment type="caution">
    <text evidence="2">The sequence shown here is derived from an EMBL/GenBank/DDBJ whole genome shotgun (WGS) entry which is preliminary data.</text>
</comment>
<dbReference type="RefSeq" id="WP_163945336.1">
    <property type="nucleotide sequence ID" value="NZ_JAAFZH010000002.1"/>
</dbReference>
<evidence type="ECO:0000256" key="1">
    <source>
        <dbReference type="SAM" id="Phobius"/>
    </source>
</evidence>
<sequence length="217" mass="24152">METNSHLVFPTVKGLVTIFYYLMLAVLILFAAKSGLKLLQAQAGPFPLDQEHPNYVSVPVAWAPASDKTIMTTGKPQLFLTPQKQTGQLQVPIRSIPGLLMSLLGIVGLVTATWMFLLLRQIFRSVQIQSPFQAAIARRITTMGFLFLGQTAIEALLKLALWQQTRPYFNHIRLANQASLSVDIQLDGPWLLGLILLALAQVYQRGIELQLENELTV</sequence>